<name>A0ABR5AKF2_9BACL</name>
<dbReference type="PROSITE" id="PS51257">
    <property type="entry name" value="PROKAR_LIPOPROTEIN"/>
    <property type="match status" value="1"/>
</dbReference>
<evidence type="ECO:0000259" key="2">
    <source>
        <dbReference type="Pfam" id="PF07833"/>
    </source>
</evidence>
<protein>
    <recommendedName>
        <fullName evidence="2">Copper amine oxidase-like N-terminal domain-containing protein</fullName>
    </recommendedName>
</protein>
<dbReference type="EMBL" id="JXAK01000011">
    <property type="protein sequence ID" value="KIL41253.1"/>
    <property type="molecule type" value="Genomic_DNA"/>
</dbReference>
<keyword evidence="1" id="KW-0732">Signal</keyword>
<accession>A0ABR5AKF2</accession>
<dbReference type="InterPro" id="IPR036582">
    <property type="entry name" value="Mao_N_sf"/>
</dbReference>
<proteinExistence type="predicted"/>
<dbReference type="Gene3D" id="3.30.457.10">
    <property type="entry name" value="Copper amine oxidase-like, N-terminal domain"/>
    <property type="match status" value="1"/>
</dbReference>
<sequence>MGLRWKRTVCAALFSASLALMSGCQAVGGVDLGKALEQQMSLTSAEANETISIEFIPGQGAYHSQEDEAIARLFDKAQLKNVHMLMQDASHISVEGEFVSSSVSIPFQVNADGDNLIIQLAGAKKPIVIGDVRRPAFPSTAGFFRDQLQQHTDKVRQLQSVLTRFFVRNAPNPAHASVSQVTDSVHGGGTMSMDKVELEIKGSELKGLLQSFLKAIAADDDGLKELIGQVYDIVVPLLKESLKQHNALSEEDSSDLDEVSQLQMAYLDNKTLAVEFAYTTLKQGLNKAIANLDKADAAGAPADVKRLLSDELSLKIDWLLDSKLNLRKQHIEFNLPTGDAKTDPIAAVRIVTDSETWNHNQPVTVKPAPDTKDALELGRFGGADKRALLANFDPKSDMYRILKDDLHITRERIYLIFSGNDHYAHDSTHPYIDDSGTAMVSVRFLAERLGAKVKWDADTQSVHVTDEQSGTDIVILSAARMRR</sequence>
<feature type="chain" id="PRO_5046894219" description="Copper amine oxidase-like N-terminal domain-containing protein" evidence="1">
    <location>
        <begin position="27"/>
        <end position="483"/>
    </location>
</feature>
<feature type="signal peptide" evidence="1">
    <location>
        <begin position="1"/>
        <end position="26"/>
    </location>
</feature>
<dbReference type="SUPFAM" id="SSF55383">
    <property type="entry name" value="Copper amine oxidase, domain N"/>
    <property type="match status" value="1"/>
</dbReference>
<feature type="domain" description="Copper amine oxidase-like N-terminal" evidence="2">
    <location>
        <begin position="427"/>
        <end position="469"/>
    </location>
</feature>
<organism evidence="3 4">
    <name type="scientific">Gordoniibacillus kamchatkensis</name>
    <dbReference type="NCBI Taxonomy" id="1590651"/>
    <lineage>
        <taxon>Bacteria</taxon>
        <taxon>Bacillati</taxon>
        <taxon>Bacillota</taxon>
        <taxon>Bacilli</taxon>
        <taxon>Bacillales</taxon>
        <taxon>Paenibacillaceae</taxon>
        <taxon>Gordoniibacillus</taxon>
    </lineage>
</organism>
<reference evidence="3 4" key="1">
    <citation type="submission" date="2014-12" db="EMBL/GenBank/DDBJ databases">
        <title>Draft genome sequence of Paenibacillus kamchatkensis strain B-2647.</title>
        <authorList>
            <person name="Karlyshev A.V."/>
            <person name="Kudryashova E.B."/>
        </authorList>
    </citation>
    <scope>NUCLEOTIDE SEQUENCE [LARGE SCALE GENOMIC DNA]</scope>
    <source>
        <strain evidence="3 4">VKM B-2647</strain>
    </source>
</reference>
<evidence type="ECO:0000313" key="3">
    <source>
        <dbReference type="EMBL" id="KIL41253.1"/>
    </source>
</evidence>
<evidence type="ECO:0000313" key="4">
    <source>
        <dbReference type="Proteomes" id="UP000031967"/>
    </source>
</evidence>
<dbReference type="Proteomes" id="UP000031967">
    <property type="component" value="Unassembled WGS sequence"/>
</dbReference>
<dbReference type="InterPro" id="IPR012854">
    <property type="entry name" value="Cu_amine_oxidase-like_N"/>
</dbReference>
<gene>
    <name evidence="3" type="ORF">SD70_08350</name>
</gene>
<evidence type="ECO:0000256" key="1">
    <source>
        <dbReference type="SAM" id="SignalP"/>
    </source>
</evidence>
<keyword evidence="4" id="KW-1185">Reference proteome</keyword>
<comment type="caution">
    <text evidence="3">The sequence shown here is derived from an EMBL/GenBank/DDBJ whole genome shotgun (WGS) entry which is preliminary data.</text>
</comment>
<dbReference type="RefSeq" id="WP_041047139.1">
    <property type="nucleotide sequence ID" value="NZ_JXAK01000011.1"/>
</dbReference>
<dbReference type="Pfam" id="PF07833">
    <property type="entry name" value="Cu_amine_oxidN1"/>
    <property type="match status" value="1"/>
</dbReference>